<organism evidence="1 2">
    <name type="scientific">Dendrobium thyrsiflorum</name>
    <name type="common">Pinecone-like raceme dendrobium</name>
    <name type="synonym">Orchid</name>
    <dbReference type="NCBI Taxonomy" id="117978"/>
    <lineage>
        <taxon>Eukaryota</taxon>
        <taxon>Viridiplantae</taxon>
        <taxon>Streptophyta</taxon>
        <taxon>Embryophyta</taxon>
        <taxon>Tracheophyta</taxon>
        <taxon>Spermatophyta</taxon>
        <taxon>Magnoliopsida</taxon>
        <taxon>Liliopsida</taxon>
        <taxon>Asparagales</taxon>
        <taxon>Orchidaceae</taxon>
        <taxon>Epidendroideae</taxon>
        <taxon>Malaxideae</taxon>
        <taxon>Dendrobiinae</taxon>
        <taxon>Dendrobium</taxon>
    </lineage>
</organism>
<keyword evidence="2" id="KW-1185">Reference proteome</keyword>
<proteinExistence type="predicted"/>
<gene>
    <name evidence="1" type="ORF">M5K25_001319</name>
</gene>
<dbReference type="AlphaFoldDB" id="A0ABD0VYX3"/>
<name>A0ABD0VYX3_DENTH</name>
<dbReference type="Proteomes" id="UP001552299">
    <property type="component" value="Unassembled WGS sequence"/>
</dbReference>
<sequence>MVRGKTEVRRIENATSRQTSMLFVVKVIQFSVCYDCQLRKVLLVKRFTSDVKRYVAKVFATDLRRIQIEENYGTSSNEVMLKGNVEPSNVMVKNRTRANETNAQLVGLCLDRSDLRLKFRRMFATEFLAQIHHNSVTNKMTNTSVAISIFATKAATNR</sequence>
<reference evidence="1 2" key="1">
    <citation type="journal article" date="2024" name="Plant Biotechnol. J.">
        <title>Dendrobium thyrsiflorum genome and its molecular insights into genes involved in important horticultural traits.</title>
        <authorList>
            <person name="Chen B."/>
            <person name="Wang J.Y."/>
            <person name="Zheng P.J."/>
            <person name="Li K.L."/>
            <person name="Liang Y.M."/>
            <person name="Chen X.F."/>
            <person name="Zhang C."/>
            <person name="Zhao X."/>
            <person name="He X."/>
            <person name="Zhang G.Q."/>
            <person name="Liu Z.J."/>
            <person name="Xu Q."/>
        </authorList>
    </citation>
    <scope>NUCLEOTIDE SEQUENCE [LARGE SCALE GENOMIC DNA]</scope>
    <source>
        <strain evidence="1">GZMU011</strain>
    </source>
</reference>
<accession>A0ABD0VYX3</accession>
<dbReference type="EMBL" id="JANQDX010000002">
    <property type="protein sequence ID" value="KAL0927157.1"/>
    <property type="molecule type" value="Genomic_DNA"/>
</dbReference>
<evidence type="ECO:0000313" key="1">
    <source>
        <dbReference type="EMBL" id="KAL0927157.1"/>
    </source>
</evidence>
<comment type="caution">
    <text evidence="1">The sequence shown here is derived from an EMBL/GenBank/DDBJ whole genome shotgun (WGS) entry which is preliminary data.</text>
</comment>
<protein>
    <submittedName>
        <fullName evidence="1">Uncharacterized protein</fullName>
    </submittedName>
</protein>
<evidence type="ECO:0000313" key="2">
    <source>
        <dbReference type="Proteomes" id="UP001552299"/>
    </source>
</evidence>